<evidence type="ECO:0000256" key="1">
    <source>
        <dbReference type="SAM" id="Phobius"/>
    </source>
</evidence>
<dbReference type="NCBIfam" id="TIGR00254">
    <property type="entry name" value="GGDEF"/>
    <property type="match status" value="1"/>
</dbReference>
<feature type="transmembrane region" description="Helical" evidence="1">
    <location>
        <begin position="149"/>
        <end position="166"/>
    </location>
</feature>
<dbReference type="Pfam" id="PF08447">
    <property type="entry name" value="PAS_3"/>
    <property type="match status" value="1"/>
</dbReference>
<feature type="transmembrane region" description="Helical" evidence="1">
    <location>
        <begin position="22"/>
        <end position="42"/>
    </location>
</feature>
<feature type="domain" description="PAS" evidence="2">
    <location>
        <begin position="189"/>
        <end position="261"/>
    </location>
</feature>
<dbReference type="InterPro" id="IPR029787">
    <property type="entry name" value="Nucleotide_cyclase"/>
</dbReference>
<keyword evidence="7" id="KW-1185">Reference proteome</keyword>
<dbReference type="CDD" id="cd01949">
    <property type="entry name" value="GGDEF"/>
    <property type="match status" value="1"/>
</dbReference>
<dbReference type="OrthoDB" id="9813903at2"/>
<dbReference type="Proteomes" id="UP000001625">
    <property type="component" value="Chromosome"/>
</dbReference>
<dbReference type="SUPFAM" id="SSF55073">
    <property type="entry name" value="Nucleotide cyclase"/>
    <property type="match status" value="1"/>
</dbReference>
<dbReference type="InterPro" id="IPR052155">
    <property type="entry name" value="Biofilm_reg_signaling"/>
</dbReference>
<dbReference type="Gene3D" id="3.30.450.20">
    <property type="entry name" value="PAS domain"/>
    <property type="match status" value="1"/>
</dbReference>
<dbReference type="InterPro" id="IPR000700">
    <property type="entry name" value="PAS-assoc_C"/>
</dbReference>
<dbReference type="eggNOG" id="COG2202">
    <property type="taxonomic scope" value="Bacteria"/>
</dbReference>
<dbReference type="SUPFAM" id="SSF141868">
    <property type="entry name" value="EAL domain-like"/>
    <property type="match status" value="1"/>
</dbReference>
<dbReference type="InterPro" id="IPR043128">
    <property type="entry name" value="Rev_trsase/Diguanyl_cyclase"/>
</dbReference>
<feature type="transmembrane region" description="Helical" evidence="1">
    <location>
        <begin position="48"/>
        <end position="68"/>
    </location>
</feature>
<dbReference type="AlphaFoldDB" id="D5CMA5"/>
<gene>
    <name evidence="6" type="ordered locus">Slit_0478</name>
</gene>
<dbReference type="InterPro" id="IPR001633">
    <property type="entry name" value="EAL_dom"/>
</dbReference>
<dbReference type="SUPFAM" id="SSF55785">
    <property type="entry name" value="PYP-like sensor domain (PAS domain)"/>
    <property type="match status" value="1"/>
</dbReference>
<dbReference type="eggNOG" id="COG5001">
    <property type="taxonomic scope" value="Bacteria"/>
</dbReference>
<dbReference type="NCBIfam" id="TIGR00229">
    <property type="entry name" value="sensory_box"/>
    <property type="match status" value="1"/>
</dbReference>
<keyword evidence="1" id="KW-0472">Membrane</keyword>
<dbReference type="PROSITE" id="PS50883">
    <property type="entry name" value="EAL"/>
    <property type="match status" value="1"/>
</dbReference>
<dbReference type="KEGG" id="slt:Slit_0478"/>
<dbReference type="SMART" id="SM00052">
    <property type="entry name" value="EAL"/>
    <property type="match status" value="1"/>
</dbReference>
<dbReference type="PANTHER" id="PTHR44757:SF2">
    <property type="entry name" value="BIOFILM ARCHITECTURE MAINTENANCE PROTEIN MBAA"/>
    <property type="match status" value="1"/>
</dbReference>
<sequence length="751" mass="85461">MENYGSFNLNLSKSERGERYKVAFLNSVFLLAGIVAFGMGFIRWQTSVAMGEIDFGFAGLCFVLLAYLRRHRSQADMFASIVLVLCYGLFLSIYISASYNTMRLSLFFLLAAAAFFLKGRIAGRIWLAFILLTIVIVHVLPYFETGYSHIDIFTTCLYLLALFIIFENYETFKESQHTSEEEQALLRLTEERWRHALEGTGDAVWDWRPETGEFHYSRRFSEMLGYAEGELGKHAEHIFNIIHPDDEPRVRDELHDFIQRRAGNYVSEMRLSARDGSWKWMLCRGKVAQRDDEHSAGLMVGTFSDITLLKQHERQLEHIAHYDALTGIPNRVLLADRLQQALAHSKREGTILAVCYLDLDGFKLVNDTMGHEAGDKVLIEVTQRIKKSIRGDDTVARLGGDEFAVLLLGLHAPEECSASLNRLLEEISQPIEIKNRLFEVSASIGVSIYPGDDHDADTLLRHADQAMYTAKQSGKNRYYLYDTENDQRARSHHEFLRRLALALGRNEFELYYQPKVDMRTLQLVGAEALIRWHHPERGLLAPGDFLHAIEGTTLEVELGDWVVATALAQLEAWHEAGLPMELSINISVRHLQANDFAWKLKRKMLRYSHLPKGCLQVEVLETAALEDIPRVSDTIERCRKIGISFALDDFGTGYSSLSYLGRLPVDALKIDQSFIRDMLKDKGDRAIVQGVIALAKVFNRKIVAEGVESEELFRDLVEMGCEYGQGYGIARPMPASELPAWLEKWNSKPFS</sequence>
<feature type="transmembrane region" description="Helical" evidence="1">
    <location>
        <begin position="75"/>
        <end position="95"/>
    </location>
</feature>
<dbReference type="InterPro" id="IPR035919">
    <property type="entry name" value="EAL_sf"/>
</dbReference>
<evidence type="ECO:0000259" key="2">
    <source>
        <dbReference type="PROSITE" id="PS50112"/>
    </source>
</evidence>
<protein>
    <submittedName>
        <fullName evidence="6">Diguanylate cyclase/phosphodiesterase with PAS/PAC sensor(S)</fullName>
    </submittedName>
</protein>
<dbReference type="SMART" id="SM00091">
    <property type="entry name" value="PAS"/>
    <property type="match status" value="1"/>
</dbReference>
<dbReference type="Pfam" id="PF00990">
    <property type="entry name" value="GGDEF"/>
    <property type="match status" value="1"/>
</dbReference>
<dbReference type="SMART" id="SM00267">
    <property type="entry name" value="GGDEF"/>
    <property type="match status" value="1"/>
</dbReference>
<feature type="domain" description="GGDEF" evidence="5">
    <location>
        <begin position="350"/>
        <end position="483"/>
    </location>
</feature>
<proteinExistence type="predicted"/>
<dbReference type="CDD" id="cd01948">
    <property type="entry name" value="EAL"/>
    <property type="match status" value="1"/>
</dbReference>
<evidence type="ECO:0000259" key="3">
    <source>
        <dbReference type="PROSITE" id="PS50113"/>
    </source>
</evidence>
<evidence type="ECO:0000313" key="6">
    <source>
        <dbReference type="EMBL" id="ADE10719.1"/>
    </source>
</evidence>
<dbReference type="InterPro" id="IPR035965">
    <property type="entry name" value="PAS-like_dom_sf"/>
</dbReference>
<dbReference type="InterPro" id="IPR013655">
    <property type="entry name" value="PAS_fold_3"/>
</dbReference>
<feature type="domain" description="EAL" evidence="4">
    <location>
        <begin position="492"/>
        <end position="746"/>
    </location>
</feature>
<dbReference type="CDD" id="cd00130">
    <property type="entry name" value="PAS"/>
    <property type="match status" value="1"/>
</dbReference>
<keyword evidence="1" id="KW-1133">Transmembrane helix</keyword>
<dbReference type="Pfam" id="PF00563">
    <property type="entry name" value="EAL"/>
    <property type="match status" value="1"/>
</dbReference>
<dbReference type="EMBL" id="CP001965">
    <property type="protein sequence ID" value="ADE10719.1"/>
    <property type="molecule type" value="Genomic_DNA"/>
</dbReference>
<dbReference type="InterPro" id="IPR000160">
    <property type="entry name" value="GGDEF_dom"/>
</dbReference>
<dbReference type="STRING" id="580332.Slit_0478"/>
<dbReference type="InterPro" id="IPR000014">
    <property type="entry name" value="PAS"/>
</dbReference>
<evidence type="ECO:0000259" key="4">
    <source>
        <dbReference type="PROSITE" id="PS50883"/>
    </source>
</evidence>
<dbReference type="PANTHER" id="PTHR44757">
    <property type="entry name" value="DIGUANYLATE CYCLASE DGCP"/>
    <property type="match status" value="1"/>
</dbReference>
<keyword evidence="1" id="KW-0812">Transmembrane</keyword>
<dbReference type="PROSITE" id="PS50112">
    <property type="entry name" value="PAS"/>
    <property type="match status" value="1"/>
</dbReference>
<dbReference type="Gene3D" id="3.20.20.450">
    <property type="entry name" value="EAL domain"/>
    <property type="match status" value="1"/>
</dbReference>
<name>D5CMA5_SIDLE</name>
<dbReference type="Gene3D" id="3.30.70.270">
    <property type="match status" value="1"/>
</dbReference>
<accession>D5CMA5</accession>
<dbReference type="GO" id="GO:0003824">
    <property type="term" value="F:catalytic activity"/>
    <property type="evidence" value="ECO:0007669"/>
    <property type="project" value="UniProtKB-ARBA"/>
</dbReference>
<dbReference type="FunFam" id="3.30.70.270:FF:000001">
    <property type="entry name" value="Diguanylate cyclase domain protein"/>
    <property type="match status" value="1"/>
</dbReference>
<dbReference type="PROSITE" id="PS50887">
    <property type="entry name" value="GGDEF"/>
    <property type="match status" value="1"/>
</dbReference>
<dbReference type="RefSeq" id="WP_013028618.1">
    <property type="nucleotide sequence ID" value="NC_013959.1"/>
</dbReference>
<dbReference type="PROSITE" id="PS50113">
    <property type="entry name" value="PAC"/>
    <property type="match status" value="1"/>
</dbReference>
<dbReference type="HOGENOM" id="CLU_000445_70_20_4"/>
<organism evidence="6 7">
    <name type="scientific">Sideroxydans lithotrophicus (strain ES-1)</name>
    <dbReference type="NCBI Taxonomy" id="580332"/>
    <lineage>
        <taxon>Bacteria</taxon>
        <taxon>Pseudomonadati</taxon>
        <taxon>Pseudomonadota</taxon>
        <taxon>Betaproteobacteria</taxon>
        <taxon>Nitrosomonadales</taxon>
        <taxon>Gallionellaceae</taxon>
        <taxon>Sideroxydans</taxon>
    </lineage>
</organism>
<evidence type="ECO:0000259" key="5">
    <source>
        <dbReference type="PROSITE" id="PS50887"/>
    </source>
</evidence>
<feature type="domain" description="PAC" evidence="3">
    <location>
        <begin position="265"/>
        <end position="318"/>
    </location>
</feature>
<reference evidence="6 7" key="1">
    <citation type="submission" date="2010-03" db="EMBL/GenBank/DDBJ databases">
        <title>Complete sequence of Sideroxydans lithotrophicus ES-1.</title>
        <authorList>
            <consortium name="US DOE Joint Genome Institute"/>
            <person name="Lucas S."/>
            <person name="Copeland A."/>
            <person name="Lapidus A."/>
            <person name="Cheng J.-F."/>
            <person name="Bruce D."/>
            <person name="Goodwin L."/>
            <person name="Pitluck S."/>
            <person name="Munk A.C."/>
            <person name="Detter J.C."/>
            <person name="Han C."/>
            <person name="Tapia R."/>
            <person name="Larimer F."/>
            <person name="Land M."/>
            <person name="Hauser L."/>
            <person name="Kyrpides N."/>
            <person name="Ivanova N."/>
            <person name="Emerson D."/>
            <person name="Woyke T."/>
        </authorList>
    </citation>
    <scope>NUCLEOTIDE SEQUENCE [LARGE SCALE GENOMIC DNA]</scope>
    <source>
        <strain evidence="6 7">ES-1</strain>
    </source>
</reference>
<feature type="transmembrane region" description="Helical" evidence="1">
    <location>
        <begin position="125"/>
        <end position="143"/>
    </location>
</feature>
<evidence type="ECO:0000313" key="7">
    <source>
        <dbReference type="Proteomes" id="UP000001625"/>
    </source>
</evidence>